<keyword evidence="1" id="KW-0472">Membrane</keyword>
<evidence type="ECO:0000313" key="3">
    <source>
        <dbReference type="Proteomes" id="UP000827806"/>
    </source>
</evidence>
<proteinExistence type="predicted"/>
<evidence type="ECO:0000256" key="1">
    <source>
        <dbReference type="SAM" id="Phobius"/>
    </source>
</evidence>
<gene>
    <name evidence="2" type="ORF">pEaSNUABM35_00054</name>
</gene>
<sequence>MNQGFDVFMFFFWLFQVFVFIVGLVAVVPKLSFSERKKC</sequence>
<dbReference type="Proteomes" id="UP000827806">
    <property type="component" value="Segment"/>
</dbReference>
<accession>A0AAE7XQY8</accession>
<evidence type="ECO:0000313" key="2">
    <source>
        <dbReference type="EMBL" id="QZE59971.1"/>
    </source>
</evidence>
<organism evidence="2 3">
    <name type="scientific">Erwinia phage pEa_SNUABM_35</name>
    <dbReference type="NCBI Taxonomy" id="2869557"/>
    <lineage>
        <taxon>Viruses</taxon>
        <taxon>Duplodnaviria</taxon>
        <taxon>Heunggongvirae</taxon>
        <taxon>Uroviricota</taxon>
        <taxon>Caudoviricetes</taxon>
        <taxon>Alexandravirus</taxon>
        <taxon>Alexandravirus SNUABM35</taxon>
    </lineage>
</organism>
<keyword evidence="3" id="KW-1185">Reference proteome</keyword>
<feature type="transmembrane region" description="Helical" evidence="1">
    <location>
        <begin position="6"/>
        <end position="28"/>
    </location>
</feature>
<reference evidence="2 3" key="1">
    <citation type="submission" date="2021-06" db="EMBL/GenBank/DDBJ databases">
        <title>Complete genome sequence of Erwinia phage pEa_SNUABM_35.</title>
        <authorList>
            <person name="Kim S.G."/>
            <person name="Park S.C."/>
        </authorList>
    </citation>
    <scope>NUCLEOTIDE SEQUENCE [LARGE SCALE GENOMIC DNA]</scope>
</reference>
<keyword evidence="1" id="KW-1133">Transmembrane helix</keyword>
<protein>
    <submittedName>
        <fullName evidence="2">Uncharacterized protein</fullName>
    </submittedName>
</protein>
<dbReference type="EMBL" id="MZ443788">
    <property type="protein sequence ID" value="QZE59971.1"/>
    <property type="molecule type" value="Genomic_DNA"/>
</dbReference>
<name>A0AAE7XQY8_9CAUD</name>
<keyword evidence="1" id="KW-0812">Transmembrane</keyword>